<reference evidence="2" key="1">
    <citation type="submission" date="2018-08" db="EMBL/GenBank/DDBJ databases">
        <authorList>
            <person name="Rossello M."/>
        </authorList>
    </citation>
    <scope>NUCLEOTIDE SEQUENCE [LARGE SCALE GENOMIC DNA]</scope>
    <source>
        <strain evidence="2">cv. Chinese Spring</strain>
    </source>
</reference>
<dbReference type="OMA" id="RICELQW"/>
<protein>
    <recommendedName>
        <fullName evidence="1">DUF6598 domain-containing protein</fullName>
    </recommendedName>
</protein>
<dbReference type="Gramene" id="TraesMAC2B03G00875280.2">
    <property type="protein sequence ID" value="TraesMAC2B03G00875280.2"/>
    <property type="gene ID" value="TraesMAC2B03G00875280"/>
</dbReference>
<dbReference type="EnsemblPlants" id="TraesCS2B02G154300.2">
    <property type="protein sequence ID" value="TraesCS2B02G154300.2"/>
    <property type="gene ID" value="TraesCS2B02G154300"/>
</dbReference>
<dbReference type="Gramene" id="TraesJUL2B03G00880910.1">
    <property type="protein sequence ID" value="TraesJUL2B03G00880910.1"/>
    <property type="gene ID" value="TraesJUL2B03G00880910"/>
</dbReference>
<evidence type="ECO:0000313" key="3">
    <source>
        <dbReference type="Proteomes" id="UP000019116"/>
    </source>
</evidence>
<dbReference type="RefSeq" id="XP_044322405.1">
    <property type="nucleotide sequence ID" value="XM_044466470.1"/>
</dbReference>
<dbReference type="Gramene" id="TraesSTA2B03G00876740.1">
    <property type="protein sequence ID" value="TraesSTA2B03G00876740.1"/>
    <property type="gene ID" value="TraesSTA2B03G00876740"/>
</dbReference>
<dbReference type="PANTHER" id="PTHR33065:SF154">
    <property type="entry name" value="DUF6598 DOMAIN-CONTAINING PROTEIN"/>
    <property type="match status" value="1"/>
</dbReference>
<feature type="domain" description="DUF6598" evidence="1">
    <location>
        <begin position="363"/>
        <end position="605"/>
    </location>
</feature>
<evidence type="ECO:0000313" key="2">
    <source>
        <dbReference type="EnsemblPlants" id="TraesCS2B02G154300.2"/>
    </source>
</evidence>
<organism evidence="2">
    <name type="scientific">Triticum aestivum</name>
    <name type="common">Wheat</name>
    <dbReference type="NCBI Taxonomy" id="4565"/>
    <lineage>
        <taxon>Eukaryota</taxon>
        <taxon>Viridiplantae</taxon>
        <taxon>Streptophyta</taxon>
        <taxon>Embryophyta</taxon>
        <taxon>Tracheophyta</taxon>
        <taxon>Spermatophyta</taxon>
        <taxon>Magnoliopsida</taxon>
        <taxon>Liliopsida</taxon>
        <taxon>Poales</taxon>
        <taxon>Poaceae</taxon>
        <taxon>BOP clade</taxon>
        <taxon>Pooideae</taxon>
        <taxon>Triticodae</taxon>
        <taxon>Triticeae</taxon>
        <taxon>Triticinae</taxon>
        <taxon>Triticum</taxon>
    </lineage>
</organism>
<dbReference type="Proteomes" id="UP000019116">
    <property type="component" value="Chromosome 2B"/>
</dbReference>
<name>A0A3B6C1H8_WHEAT</name>
<dbReference type="Gramene" id="TraesARI2B03G00887170.1">
    <property type="protein sequence ID" value="TraesARI2B03G00887170.1"/>
    <property type="gene ID" value="TraesARI2B03G00887170"/>
</dbReference>
<keyword evidence="3" id="KW-1185">Reference proteome</keyword>
<dbReference type="Gramene" id="TraesCS2B03G0372600.2">
    <property type="protein sequence ID" value="TraesCS2B03G0372600.2.CDS"/>
    <property type="gene ID" value="TraesCS2B03G0372600"/>
</dbReference>
<dbReference type="GeneID" id="123043879"/>
<dbReference type="AlphaFoldDB" id="A0A3B6C1H8"/>
<dbReference type="Gramene" id="TraesCS2B02G154300.2">
    <property type="protein sequence ID" value="TraesCS2B02G154300.2"/>
    <property type="gene ID" value="TraesCS2B02G154300"/>
</dbReference>
<dbReference type="Gramene" id="TraesPARA_EIv1.0_0583720.2">
    <property type="protein sequence ID" value="TraesPARA_EIv1.0_0583720.2.CDS"/>
    <property type="gene ID" value="TraesPARA_EIv1.0_0583720"/>
</dbReference>
<dbReference type="Gramene" id="TraesSYM2B03G00887450.1">
    <property type="protein sequence ID" value="TraesSYM2B03G00887450.1"/>
    <property type="gene ID" value="TraesSYM2B03G00887450"/>
</dbReference>
<dbReference type="Gramene" id="TraesLDM2B03G00877770.1">
    <property type="protein sequence ID" value="TraesLDM2B03G00877770.1"/>
    <property type="gene ID" value="TraesLDM2B03G00877770"/>
</dbReference>
<proteinExistence type="predicted"/>
<sequence length="616" mass="69065">MATAGSSRGSSGEFVLSEELYQAGVSVHESMRWIQVQEDKMAEISAIRNNLLGLKSDALELFEKISRQANSETQKRLCAMQKTHGVKSLETQSKIGDDGEMETRCEESKRRSAASLELEDLLHRAALQTQMWIGEGAESEELLDLAAKETQGRIVGQVHSLSSLPKFVSEVMLKFGQVAGDISMVLEAQQTRKEALAVLSFGFRLQLLSKQIDELWREMCTLLRSFSPENKDVMKTMIMFTREPYLRGICKLQLISEHISMLQQMDSDFDSKVKSMIVELKSESFLSAMEKLEESRREGCGDQKVSMETKKLEEEKRFTAYRLYWECTWGNTNSFEDQTLLSPMLFTHCTPRRIPIEAVAGNTLQIYSIKISLTNKINFPLDVYGVVAARDAVDHCRNPIFLRTRNSCQTLTEQDPFLRLTGPVRAIVSMETVHIEIQLTVKGATKSEDRALISTFYFYNGDSSPQVAENSFCTVELCNEQLKQSVQATILSVFVRAEAGSLPFPNGARVVCSSLPQDVDKHIAGPSSRQVVVLDLKGGMAKPGYLDLTRHVVSVELNGQLKVLMETFSPSQSVESTRVLFIPPRKCNISKHEGNFGGYEVEITIAWSLIPSKMLS</sequence>
<gene>
    <name evidence="2" type="primary">LOC123043879</name>
</gene>
<dbReference type="OrthoDB" id="595929at2759"/>
<dbReference type="PaxDb" id="4565-Traes_2BS_01B85B617.1"/>
<dbReference type="Gramene" id="TraesNOR2B03G00888020.2">
    <property type="protein sequence ID" value="TraesNOR2B03G00888020.2"/>
    <property type="gene ID" value="TraesNOR2B03G00888020"/>
</dbReference>
<dbReference type="InterPro" id="IPR046533">
    <property type="entry name" value="DUF6598"/>
</dbReference>
<dbReference type="Gramene" id="TraesRN2B0100381400.2">
    <property type="protein sequence ID" value="TraesRN2B0100381400.2"/>
    <property type="gene ID" value="TraesRN2B0100381400"/>
</dbReference>
<dbReference type="Pfam" id="PF20241">
    <property type="entry name" value="DUF6598"/>
    <property type="match status" value="1"/>
</dbReference>
<dbReference type="PANTHER" id="PTHR33065">
    <property type="entry name" value="OS07G0486400 PROTEIN"/>
    <property type="match status" value="1"/>
</dbReference>
<evidence type="ECO:0000259" key="1">
    <source>
        <dbReference type="Pfam" id="PF20241"/>
    </source>
</evidence>
<reference evidence="2" key="2">
    <citation type="submission" date="2018-10" db="UniProtKB">
        <authorList>
            <consortium name="EnsemblPlants"/>
        </authorList>
    </citation>
    <scope>IDENTIFICATION</scope>
</reference>
<accession>A0A3B6C1H8</accession>
<dbReference type="Gramene" id="TraesJAG2B03G00875780.1">
    <property type="protein sequence ID" value="TraesJAG2B03G00875780.1"/>
    <property type="gene ID" value="TraesJAG2B03G00875780"/>
</dbReference>